<gene>
    <name evidence="1" type="ORF">WOB96_03150</name>
</gene>
<dbReference type="RefSeq" id="WP_341369821.1">
    <property type="nucleotide sequence ID" value="NZ_JBBPCO010000002.1"/>
</dbReference>
<protein>
    <recommendedName>
        <fullName evidence="3">DUF2993 domain-containing protein</fullName>
    </recommendedName>
</protein>
<name>A0ABU9D748_9PROT</name>
<sequence>MLDSMFGNIKSKLKQAVGNYVENRSWPVPESAVNLALEVYLTQIPEIKGVQVKVLEGSFEVYATVRKGVVALQSCSTFVVESCEISSERQILTLRQTGKTSTAGERLHDRIVLAVVQALFAVVLRIDPAAYLLKNQPGISVSGDLYTIDLAQTPISNYVREQTALLKMVNGLVINRINCEPGRFLVQAKVRAADADAAEVDLLKV</sequence>
<organism evidence="1 2">
    <name type="scientific">Thermithiobacillus plumbiphilus</name>
    <dbReference type="NCBI Taxonomy" id="1729899"/>
    <lineage>
        <taxon>Bacteria</taxon>
        <taxon>Pseudomonadati</taxon>
        <taxon>Pseudomonadota</taxon>
        <taxon>Acidithiobacillia</taxon>
        <taxon>Acidithiobacillales</taxon>
        <taxon>Thermithiobacillaceae</taxon>
        <taxon>Thermithiobacillus</taxon>
    </lineage>
</organism>
<keyword evidence="2" id="KW-1185">Reference proteome</keyword>
<proteinExistence type="predicted"/>
<dbReference type="Proteomes" id="UP001446205">
    <property type="component" value="Unassembled WGS sequence"/>
</dbReference>
<evidence type="ECO:0000313" key="2">
    <source>
        <dbReference type="Proteomes" id="UP001446205"/>
    </source>
</evidence>
<dbReference type="EMBL" id="JBBPCO010000002">
    <property type="protein sequence ID" value="MEK8088756.1"/>
    <property type="molecule type" value="Genomic_DNA"/>
</dbReference>
<comment type="caution">
    <text evidence="1">The sequence shown here is derived from an EMBL/GenBank/DDBJ whole genome shotgun (WGS) entry which is preliminary data.</text>
</comment>
<evidence type="ECO:0000313" key="1">
    <source>
        <dbReference type="EMBL" id="MEK8088756.1"/>
    </source>
</evidence>
<evidence type="ECO:0008006" key="3">
    <source>
        <dbReference type="Google" id="ProtNLM"/>
    </source>
</evidence>
<accession>A0ABU9D748</accession>
<reference evidence="1 2" key="1">
    <citation type="submission" date="2024-04" db="EMBL/GenBank/DDBJ databases">
        <authorList>
            <person name="Abashina T."/>
            <person name="Shaikin A."/>
        </authorList>
    </citation>
    <scope>NUCLEOTIDE SEQUENCE [LARGE SCALE GENOMIC DNA]</scope>
    <source>
        <strain evidence="1 2">AAFK</strain>
    </source>
</reference>